<keyword evidence="2" id="KW-1185">Reference proteome</keyword>
<protein>
    <submittedName>
        <fullName evidence="1">Uncharacterized protein</fullName>
    </submittedName>
</protein>
<name>A0A5N4ABT2_PHOPY</name>
<accession>A0A5N4ABT2</accession>
<dbReference type="EMBL" id="VVIM01000008">
    <property type="protein sequence ID" value="KAB0794771.1"/>
    <property type="molecule type" value="Genomic_DNA"/>
</dbReference>
<evidence type="ECO:0000313" key="2">
    <source>
        <dbReference type="Proteomes" id="UP000327044"/>
    </source>
</evidence>
<evidence type="ECO:0000313" key="1">
    <source>
        <dbReference type="EMBL" id="KAB0794771.1"/>
    </source>
</evidence>
<sequence>MTKDVVDRLTTFKSPDAVSADTLLLKCDPLIGLLRPKGGRLLAPDVAGILKWCVDVSGTVSVKDCQLLHVKELRPHLKLLV</sequence>
<proteinExistence type="predicted"/>
<comment type="caution">
    <text evidence="1">The sequence shown here is derived from an EMBL/GenBank/DDBJ whole genome shotgun (WGS) entry which is preliminary data.</text>
</comment>
<dbReference type="AlphaFoldDB" id="A0A5N4ABT2"/>
<organism evidence="1 2">
    <name type="scientific">Photinus pyralis</name>
    <name type="common">Common eastern firefly</name>
    <name type="synonym">Lampyris pyralis</name>
    <dbReference type="NCBI Taxonomy" id="7054"/>
    <lineage>
        <taxon>Eukaryota</taxon>
        <taxon>Metazoa</taxon>
        <taxon>Ecdysozoa</taxon>
        <taxon>Arthropoda</taxon>
        <taxon>Hexapoda</taxon>
        <taxon>Insecta</taxon>
        <taxon>Pterygota</taxon>
        <taxon>Neoptera</taxon>
        <taxon>Endopterygota</taxon>
        <taxon>Coleoptera</taxon>
        <taxon>Polyphaga</taxon>
        <taxon>Elateriformia</taxon>
        <taxon>Elateroidea</taxon>
        <taxon>Lampyridae</taxon>
        <taxon>Lampyrinae</taxon>
        <taxon>Photinus</taxon>
    </lineage>
</organism>
<reference evidence="1 2" key="1">
    <citation type="journal article" date="2018" name="Elife">
        <title>Firefly genomes illuminate parallel origins of bioluminescence in beetles.</title>
        <authorList>
            <person name="Fallon T.R."/>
            <person name="Lower S.E."/>
            <person name="Chang C.H."/>
            <person name="Bessho-Uehara M."/>
            <person name="Martin G.J."/>
            <person name="Bewick A.J."/>
            <person name="Behringer M."/>
            <person name="Debat H.J."/>
            <person name="Wong I."/>
            <person name="Day J.C."/>
            <person name="Suvorov A."/>
            <person name="Silva C.J."/>
            <person name="Stanger-Hall K.F."/>
            <person name="Hall D.W."/>
            <person name="Schmitz R.J."/>
            <person name="Nelson D.R."/>
            <person name="Lewis S.M."/>
            <person name="Shigenobu S."/>
            <person name="Bybee S.M."/>
            <person name="Larracuente A.M."/>
            <person name="Oba Y."/>
            <person name="Weng J.K."/>
        </authorList>
    </citation>
    <scope>NUCLEOTIDE SEQUENCE [LARGE SCALE GENOMIC DNA]</scope>
    <source>
        <strain evidence="1">1611_PpyrPB1</strain>
        <tissue evidence="1">Whole body</tissue>
    </source>
</reference>
<dbReference type="Proteomes" id="UP000327044">
    <property type="component" value="Unassembled WGS sequence"/>
</dbReference>
<dbReference type="InParanoid" id="A0A5N4ABT2"/>
<gene>
    <name evidence="1" type="ORF">PPYR_11610</name>
</gene>